<feature type="domain" description="Aminotransferase class I/classII large" evidence="6">
    <location>
        <begin position="37"/>
        <end position="149"/>
    </location>
</feature>
<dbReference type="InterPro" id="IPR050596">
    <property type="entry name" value="AspAT/PAT-like"/>
</dbReference>
<dbReference type="Pfam" id="PF00155">
    <property type="entry name" value="Aminotran_1_2"/>
    <property type="match status" value="2"/>
</dbReference>
<comment type="similarity">
    <text evidence="2">Belongs to the class-I pyridoxal-phosphate-dependent aminotransferase family.</text>
</comment>
<dbReference type="InterPro" id="IPR015422">
    <property type="entry name" value="PyrdxlP-dep_Trfase_small"/>
</dbReference>
<dbReference type="EMBL" id="JARBDR010000712">
    <property type="protein sequence ID" value="KAJ8307799.1"/>
    <property type="molecule type" value="Genomic_DNA"/>
</dbReference>
<dbReference type="InterPro" id="IPR004838">
    <property type="entry name" value="NHTrfase_class1_PyrdxlP-BS"/>
</dbReference>
<evidence type="ECO:0000256" key="4">
    <source>
        <dbReference type="ARBA" id="ARBA00022679"/>
    </source>
</evidence>
<evidence type="ECO:0000259" key="6">
    <source>
        <dbReference type="Pfam" id="PF00155"/>
    </source>
</evidence>
<evidence type="ECO:0000256" key="3">
    <source>
        <dbReference type="ARBA" id="ARBA00022576"/>
    </source>
</evidence>
<proteinExistence type="inferred from homology"/>
<organism evidence="7 8">
    <name type="scientific">Tegillarca granosa</name>
    <name type="common">Malaysian cockle</name>
    <name type="synonym">Anadara granosa</name>
    <dbReference type="NCBI Taxonomy" id="220873"/>
    <lineage>
        <taxon>Eukaryota</taxon>
        <taxon>Metazoa</taxon>
        <taxon>Spiralia</taxon>
        <taxon>Lophotrochozoa</taxon>
        <taxon>Mollusca</taxon>
        <taxon>Bivalvia</taxon>
        <taxon>Autobranchia</taxon>
        <taxon>Pteriomorphia</taxon>
        <taxon>Arcoida</taxon>
        <taxon>Arcoidea</taxon>
        <taxon>Arcidae</taxon>
        <taxon>Tegillarca</taxon>
    </lineage>
</organism>
<dbReference type="CDD" id="cd00609">
    <property type="entry name" value="AAT_like"/>
    <property type="match status" value="1"/>
</dbReference>
<feature type="domain" description="Aminotransferase class I/classII large" evidence="6">
    <location>
        <begin position="153"/>
        <end position="328"/>
    </location>
</feature>
<protein>
    <recommendedName>
        <fullName evidence="6">Aminotransferase class I/classII large domain-containing protein</fullName>
    </recommendedName>
</protein>
<dbReference type="PANTHER" id="PTHR46383">
    <property type="entry name" value="ASPARTATE AMINOTRANSFERASE"/>
    <property type="match status" value="1"/>
</dbReference>
<keyword evidence="4" id="KW-0808">Transferase</keyword>
<evidence type="ECO:0000256" key="5">
    <source>
        <dbReference type="ARBA" id="ARBA00022898"/>
    </source>
</evidence>
<dbReference type="SUPFAM" id="SSF53383">
    <property type="entry name" value="PLP-dependent transferases"/>
    <property type="match status" value="1"/>
</dbReference>
<evidence type="ECO:0000256" key="2">
    <source>
        <dbReference type="ARBA" id="ARBA00007441"/>
    </source>
</evidence>
<name>A0ABQ9ES06_TEGGR</name>
<dbReference type="InterPro" id="IPR015421">
    <property type="entry name" value="PyrdxlP-dep_Trfase_major"/>
</dbReference>
<dbReference type="PROSITE" id="PS00105">
    <property type="entry name" value="AA_TRANSFER_CLASS_1"/>
    <property type="match status" value="1"/>
</dbReference>
<evidence type="ECO:0000313" key="8">
    <source>
        <dbReference type="Proteomes" id="UP001217089"/>
    </source>
</evidence>
<dbReference type="PANTHER" id="PTHR46383:SF1">
    <property type="entry name" value="ASPARTATE AMINOTRANSFERASE"/>
    <property type="match status" value="1"/>
</dbReference>
<dbReference type="InterPro" id="IPR015424">
    <property type="entry name" value="PyrdxlP-dep_Trfase"/>
</dbReference>
<dbReference type="Proteomes" id="UP001217089">
    <property type="component" value="Unassembled WGS sequence"/>
</dbReference>
<evidence type="ECO:0000313" key="7">
    <source>
        <dbReference type="EMBL" id="KAJ8307799.1"/>
    </source>
</evidence>
<comment type="cofactor">
    <cofactor evidence="1">
        <name>pyridoxal 5'-phosphate</name>
        <dbReference type="ChEBI" id="CHEBI:597326"/>
    </cofactor>
</comment>
<dbReference type="Gene3D" id="3.40.640.10">
    <property type="entry name" value="Type I PLP-dependent aspartate aminotransferase-like (Major domain)"/>
    <property type="match status" value="2"/>
</dbReference>
<reference evidence="7 8" key="1">
    <citation type="submission" date="2022-12" db="EMBL/GenBank/DDBJ databases">
        <title>Chromosome-level genome of Tegillarca granosa.</title>
        <authorList>
            <person name="Kim J."/>
        </authorList>
    </citation>
    <scope>NUCLEOTIDE SEQUENCE [LARGE SCALE GENOMIC DNA]</scope>
    <source>
        <strain evidence="7">Teg-2019</strain>
        <tissue evidence="7">Adductor muscle</tissue>
    </source>
</reference>
<dbReference type="Gene3D" id="3.90.1150.10">
    <property type="entry name" value="Aspartate Aminotransferase, domain 1"/>
    <property type="match status" value="2"/>
</dbReference>
<keyword evidence="3" id="KW-0032">Aminotransferase</keyword>
<evidence type="ECO:0000256" key="1">
    <source>
        <dbReference type="ARBA" id="ARBA00001933"/>
    </source>
</evidence>
<accession>A0ABQ9ES06</accession>
<keyword evidence="8" id="KW-1185">Reference proteome</keyword>
<sequence length="386" mass="43053">MESLVRSDLSNYTPASNLSLNEKIRHLIKSGKCIYHFAFGQSPFPVLETAVEALKEHAGENAYLPVAGIPELRQAISKFHETYDGIKSDMDDIIVGPGSKELVFLLLNIFQGDVLVISPSWTTYKPQARLAHHNPHVIETSLDSEWKITPKIEVFRQHNIIVLSDEIYSRLSYDQNHTSIAKFCPEITIISTGLSKWASAGGWRVGYHIYPPQLSALCNAVKSAASHTYSCAPAPMQYAAFKMLSDLESCDSYIKHCSRILKSVSTYCYNELTSVGVKAVQPKAGYYIFPDFEVVHNKLRQRGLETGQDMCDIIFEEASVALMSGGPAFLRPEDELTTRLCFVPFDGGKALNASREIGLETLLPSSFVQEYCTPVYDGIQFLNVYN</sequence>
<gene>
    <name evidence="7" type="ORF">KUTeg_014650</name>
</gene>
<dbReference type="InterPro" id="IPR004839">
    <property type="entry name" value="Aminotransferase_I/II_large"/>
</dbReference>
<comment type="caution">
    <text evidence="7">The sequence shown here is derived from an EMBL/GenBank/DDBJ whole genome shotgun (WGS) entry which is preliminary data.</text>
</comment>
<keyword evidence="5" id="KW-0663">Pyridoxal phosphate</keyword>